<evidence type="ECO:0000256" key="3">
    <source>
        <dbReference type="ARBA" id="ARBA00023125"/>
    </source>
</evidence>
<dbReference type="SUPFAM" id="SSF46785">
    <property type="entry name" value="Winged helix' DNA-binding domain"/>
    <property type="match status" value="1"/>
</dbReference>
<dbReference type="PANTHER" id="PTHR30537:SF26">
    <property type="entry name" value="GLYCINE CLEAVAGE SYSTEM TRANSCRIPTIONAL ACTIVATOR"/>
    <property type="match status" value="1"/>
</dbReference>
<dbReference type="Pfam" id="PF00126">
    <property type="entry name" value="HTH_1"/>
    <property type="match status" value="1"/>
</dbReference>
<keyword evidence="3" id="KW-0238">DNA-binding</keyword>
<dbReference type="Pfam" id="PF03466">
    <property type="entry name" value="LysR_substrate"/>
    <property type="match status" value="1"/>
</dbReference>
<evidence type="ECO:0000313" key="7">
    <source>
        <dbReference type="Proteomes" id="UP001262410"/>
    </source>
</evidence>
<protein>
    <submittedName>
        <fullName evidence="6">LysR family glycine cleavage system transcriptional activator</fullName>
    </submittedName>
</protein>
<organism evidence="6 7">
    <name type="scientific">Inquilinus ginsengisoli</name>
    <dbReference type="NCBI Taxonomy" id="363840"/>
    <lineage>
        <taxon>Bacteria</taxon>
        <taxon>Pseudomonadati</taxon>
        <taxon>Pseudomonadota</taxon>
        <taxon>Alphaproteobacteria</taxon>
        <taxon>Rhodospirillales</taxon>
        <taxon>Rhodospirillaceae</taxon>
        <taxon>Inquilinus</taxon>
    </lineage>
</organism>
<dbReference type="InterPro" id="IPR036388">
    <property type="entry name" value="WH-like_DNA-bd_sf"/>
</dbReference>
<dbReference type="SUPFAM" id="SSF53850">
    <property type="entry name" value="Periplasmic binding protein-like II"/>
    <property type="match status" value="1"/>
</dbReference>
<dbReference type="EMBL" id="JAVDPW010000004">
    <property type="protein sequence ID" value="MDR6289901.1"/>
    <property type="molecule type" value="Genomic_DNA"/>
</dbReference>
<reference evidence="6 7" key="1">
    <citation type="submission" date="2023-07" db="EMBL/GenBank/DDBJ databases">
        <title>Sorghum-associated microbial communities from plants grown in Nebraska, USA.</title>
        <authorList>
            <person name="Schachtman D."/>
        </authorList>
    </citation>
    <scope>NUCLEOTIDE SEQUENCE [LARGE SCALE GENOMIC DNA]</scope>
    <source>
        <strain evidence="6 7">584</strain>
    </source>
</reference>
<gene>
    <name evidence="6" type="ORF">E9232_002422</name>
</gene>
<dbReference type="Gene3D" id="3.40.190.10">
    <property type="entry name" value="Periplasmic binding protein-like II"/>
    <property type="match status" value="2"/>
</dbReference>
<evidence type="ECO:0000313" key="6">
    <source>
        <dbReference type="EMBL" id="MDR6289901.1"/>
    </source>
</evidence>
<dbReference type="CDD" id="cd08432">
    <property type="entry name" value="PBP2_GcdR_TrpI_HvrB_AmpR_like"/>
    <property type="match status" value="1"/>
</dbReference>
<evidence type="ECO:0000256" key="4">
    <source>
        <dbReference type="ARBA" id="ARBA00023163"/>
    </source>
</evidence>
<evidence type="ECO:0000256" key="1">
    <source>
        <dbReference type="ARBA" id="ARBA00009437"/>
    </source>
</evidence>
<dbReference type="PROSITE" id="PS50931">
    <property type="entry name" value="HTH_LYSR"/>
    <property type="match status" value="1"/>
</dbReference>
<dbReference type="PANTHER" id="PTHR30537">
    <property type="entry name" value="HTH-TYPE TRANSCRIPTIONAL REGULATOR"/>
    <property type="match status" value="1"/>
</dbReference>
<evidence type="ECO:0000256" key="2">
    <source>
        <dbReference type="ARBA" id="ARBA00023015"/>
    </source>
</evidence>
<keyword evidence="2" id="KW-0805">Transcription regulation</keyword>
<dbReference type="RefSeq" id="WP_309794260.1">
    <property type="nucleotide sequence ID" value="NZ_JAVDPW010000004.1"/>
</dbReference>
<dbReference type="Proteomes" id="UP001262410">
    <property type="component" value="Unassembled WGS sequence"/>
</dbReference>
<accession>A0ABU1JMQ8</accession>
<dbReference type="InterPro" id="IPR005119">
    <property type="entry name" value="LysR_subst-bd"/>
</dbReference>
<dbReference type="PRINTS" id="PR00039">
    <property type="entry name" value="HTHLYSR"/>
</dbReference>
<keyword evidence="4" id="KW-0804">Transcription</keyword>
<comment type="caution">
    <text evidence="6">The sequence shown here is derived from an EMBL/GenBank/DDBJ whole genome shotgun (WGS) entry which is preliminary data.</text>
</comment>
<comment type="similarity">
    <text evidence="1">Belongs to the LysR transcriptional regulatory family.</text>
</comment>
<dbReference type="InterPro" id="IPR000847">
    <property type="entry name" value="LysR_HTH_N"/>
</dbReference>
<dbReference type="InterPro" id="IPR058163">
    <property type="entry name" value="LysR-type_TF_proteobact-type"/>
</dbReference>
<dbReference type="Gene3D" id="1.10.10.10">
    <property type="entry name" value="Winged helix-like DNA-binding domain superfamily/Winged helix DNA-binding domain"/>
    <property type="match status" value="1"/>
</dbReference>
<proteinExistence type="inferred from homology"/>
<dbReference type="InterPro" id="IPR036390">
    <property type="entry name" value="WH_DNA-bd_sf"/>
</dbReference>
<evidence type="ECO:0000259" key="5">
    <source>
        <dbReference type="PROSITE" id="PS50931"/>
    </source>
</evidence>
<keyword evidence="7" id="KW-1185">Reference proteome</keyword>
<name>A0ABU1JMQ8_9PROT</name>
<feature type="domain" description="HTH lysR-type" evidence="5">
    <location>
        <begin position="6"/>
        <end position="63"/>
    </location>
</feature>
<sequence>MLKRLPALESLRVLEACVRHGSFSRAAAELGVTPAAVSLRIRDLEAELGVTLFRRAGPKVAATEAGAALAGRMAQALGVIRTAVDDCRDAADPLRVTAVPTFATRWLAPRLAGYHALSDAVPIRLDVSAELRPGERFDIAIRTGLGDWPGFDAVALMPVEATPMLSPALAATARLSSPADLAALPLLPHDGWQRWFHEAGVDAPGLRFYADDYPTHELDASAAIEGAGVALLSPRFFGPLLRDGKLVQPFPHVIRGPAAHHILLQPGEARPVVLRFRDWLQDEARRQLDSPMPAA</sequence>